<evidence type="ECO:0000313" key="2">
    <source>
        <dbReference type="Proteomes" id="UP000256304"/>
    </source>
</evidence>
<dbReference type="Proteomes" id="UP000256304">
    <property type="component" value="Unassembled WGS sequence"/>
</dbReference>
<reference evidence="1 2" key="1">
    <citation type="submission" date="2018-08" db="EMBL/GenBank/DDBJ databases">
        <title>Genomic Encyclopedia of Type Strains, Phase III (KMG-III): the genomes of soil and plant-associated and newly described type strains.</title>
        <authorList>
            <person name="Whitman W."/>
        </authorList>
    </citation>
    <scope>NUCLEOTIDE SEQUENCE [LARGE SCALE GENOMIC DNA]</scope>
    <source>
        <strain evidence="1 2">CGMCC 1.10966</strain>
    </source>
</reference>
<organism evidence="1 2">
    <name type="scientific">Paenibacillus taihuensis</name>
    <dbReference type="NCBI Taxonomy" id="1156355"/>
    <lineage>
        <taxon>Bacteria</taxon>
        <taxon>Bacillati</taxon>
        <taxon>Bacillota</taxon>
        <taxon>Bacilli</taxon>
        <taxon>Bacillales</taxon>
        <taxon>Paenibacillaceae</taxon>
        <taxon>Paenibacillus</taxon>
    </lineage>
</organism>
<name>A0A3D9RHJ3_9BACL</name>
<sequence>MRRVWGKFAFRNFILIFIALVVMLSGCILNSKRVLACDYSPGYMIEPRQESNVFFGKVLEVRYNRANGGNDVYFEAYKVEKGNVGAVIKVWTPYAEFSCGVDFKRLLQLDRTTLPM</sequence>
<dbReference type="PROSITE" id="PS51257">
    <property type="entry name" value="PROKAR_LIPOPROTEIN"/>
    <property type="match status" value="1"/>
</dbReference>
<dbReference type="AlphaFoldDB" id="A0A3D9RHJ3"/>
<keyword evidence="2" id="KW-1185">Reference proteome</keyword>
<dbReference type="EMBL" id="QTTN01000026">
    <property type="protein sequence ID" value="REE78559.1"/>
    <property type="molecule type" value="Genomic_DNA"/>
</dbReference>
<evidence type="ECO:0000313" key="1">
    <source>
        <dbReference type="EMBL" id="REE78559.1"/>
    </source>
</evidence>
<protein>
    <submittedName>
        <fullName evidence="1">Uncharacterized protein</fullName>
    </submittedName>
</protein>
<gene>
    <name evidence="1" type="ORF">A8990_12633</name>
</gene>
<accession>A0A3D9RHJ3</accession>
<comment type="caution">
    <text evidence="1">The sequence shown here is derived from an EMBL/GenBank/DDBJ whole genome shotgun (WGS) entry which is preliminary data.</text>
</comment>
<proteinExistence type="predicted"/>